<gene>
    <name evidence="1" type="ORF">EM932_06125</name>
</gene>
<comment type="caution">
    <text evidence="1">The sequence shown here is derived from an EMBL/GenBank/DDBJ whole genome shotgun (WGS) entry which is preliminary data.</text>
</comment>
<sequence>MLFTLIFASAYSQTLIDSTQITKKVQADRDWESLEYAMTNLLTDAYKNQPTQRLITSGVVSYNDDLIKEVSQLFDTFKKLYPKDKRSASDVQICFNSSVEPYFLPKTQHIIPYSHK</sequence>
<dbReference type="Proteomes" id="UP000307602">
    <property type="component" value="Unassembled WGS sequence"/>
</dbReference>
<evidence type="ECO:0000313" key="1">
    <source>
        <dbReference type="EMBL" id="TGV03600.1"/>
    </source>
</evidence>
<accession>A0A4S1DZE9</accession>
<dbReference type="AlphaFoldDB" id="A0A4S1DZE9"/>
<evidence type="ECO:0000313" key="2">
    <source>
        <dbReference type="Proteomes" id="UP000307602"/>
    </source>
</evidence>
<reference evidence="1 2" key="1">
    <citation type="submission" date="2019-04" db="EMBL/GenBank/DDBJ databases">
        <authorList>
            <person name="Liu A."/>
        </authorList>
    </citation>
    <scope>NUCLEOTIDE SEQUENCE [LARGE SCALE GENOMIC DNA]</scope>
    <source>
        <strain evidence="1 2">RZ03</strain>
    </source>
</reference>
<keyword evidence="2" id="KW-1185">Reference proteome</keyword>
<dbReference type="RefSeq" id="WP_135876294.1">
    <property type="nucleotide sequence ID" value="NZ_SRSO01000006.1"/>
</dbReference>
<protein>
    <submittedName>
        <fullName evidence="1">Uncharacterized protein</fullName>
    </submittedName>
</protein>
<proteinExistence type="predicted"/>
<name>A0A4S1DZE9_9FLAO</name>
<organism evidence="1 2">
    <name type="scientific">Flavivirga rizhaonensis</name>
    <dbReference type="NCBI Taxonomy" id="2559571"/>
    <lineage>
        <taxon>Bacteria</taxon>
        <taxon>Pseudomonadati</taxon>
        <taxon>Bacteroidota</taxon>
        <taxon>Flavobacteriia</taxon>
        <taxon>Flavobacteriales</taxon>
        <taxon>Flavobacteriaceae</taxon>
        <taxon>Flavivirga</taxon>
    </lineage>
</organism>
<dbReference type="EMBL" id="SRSO01000006">
    <property type="protein sequence ID" value="TGV03600.1"/>
    <property type="molecule type" value="Genomic_DNA"/>
</dbReference>